<keyword evidence="6" id="KW-0472">Membrane</keyword>
<feature type="coiled-coil region" evidence="8">
    <location>
        <begin position="124"/>
        <end position="221"/>
    </location>
</feature>
<comment type="subcellular location">
    <subcellularLocation>
        <location evidence="1">Cell outer membrane</location>
    </subcellularLocation>
</comment>
<evidence type="ECO:0000256" key="4">
    <source>
        <dbReference type="ARBA" id="ARBA00022452"/>
    </source>
</evidence>
<organism evidence="9">
    <name type="scientific">Hydrogenobacter sp</name>
    <dbReference type="NCBI Taxonomy" id="2152829"/>
    <lineage>
        <taxon>Bacteria</taxon>
        <taxon>Pseudomonadati</taxon>
        <taxon>Aquificota</taxon>
        <taxon>Aquificia</taxon>
        <taxon>Aquificales</taxon>
        <taxon>Aquificaceae</taxon>
        <taxon>Hydrogenobacter</taxon>
    </lineage>
</organism>
<dbReference type="GO" id="GO:1990281">
    <property type="term" value="C:efflux pump complex"/>
    <property type="evidence" value="ECO:0007669"/>
    <property type="project" value="TreeGrafter"/>
</dbReference>
<dbReference type="Pfam" id="PF02321">
    <property type="entry name" value="OEP"/>
    <property type="match status" value="2"/>
</dbReference>
<dbReference type="InterPro" id="IPR051906">
    <property type="entry name" value="TolC-like"/>
</dbReference>
<dbReference type="InterPro" id="IPR003423">
    <property type="entry name" value="OMP_efflux"/>
</dbReference>
<accession>A0A7C2ZLM6</accession>
<gene>
    <name evidence="9" type="ORF">ENO47_09760</name>
</gene>
<reference evidence="9" key="1">
    <citation type="journal article" date="2020" name="mSystems">
        <title>Genome- and Community-Level Interaction Insights into Carbon Utilization and Element Cycling Functions of Hydrothermarchaeota in Hydrothermal Sediment.</title>
        <authorList>
            <person name="Zhou Z."/>
            <person name="Liu Y."/>
            <person name="Xu W."/>
            <person name="Pan J."/>
            <person name="Luo Z.H."/>
            <person name="Li M."/>
        </authorList>
    </citation>
    <scope>NUCLEOTIDE SEQUENCE [LARGE SCALE GENOMIC DNA]</scope>
    <source>
        <strain evidence="9">SpSt-132</strain>
    </source>
</reference>
<dbReference type="Gene3D" id="1.20.1600.10">
    <property type="entry name" value="Outer membrane efflux proteins (OEP)"/>
    <property type="match status" value="1"/>
</dbReference>
<comment type="caution">
    <text evidence="9">The sequence shown here is derived from an EMBL/GenBank/DDBJ whole genome shotgun (WGS) entry which is preliminary data.</text>
</comment>
<keyword evidence="8" id="KW-0175">Coiled coil</keyword>
<keyword evidence="3" id="KW-0813">Transport</keyword>
<comment type="similarity">
    <text evidence="2">Belongs to the outer membrane factor (OMF) (TC 1.B.17) family.</text>
</comment>
<evidence type="ECO:0000256" key="3">
    <source>
        <dbReference type="ARBA" id="ARBA00022448"/>
    </source>
</evidence>
<dbReference type="GO" id="GO:0009279">
    <property type="term" value="C:cell outer membrane"/>
    <property type="evidence" value="ECO:0007669"/>
    <property type="project" value="UniProtKB-SubCell"/>
</dbReference>
<feature type="coiled-coil region" evidence="8">
    <location>
        <begin position="348"/>
        <end position="385"/>
    </location>
</feature>
<evidence type="ECO:0000256" key="1">
    <source>
        <dbReference type="ARBA" id="ARBA00004442"/>
    </source>
</evidence>
<dbReference type="SUPFAM" id="SSF56954">
    <property type="entry name" value="Outer membrane efflux proteins (OEP)"/>
    <property type="match status" value="1"/>
</dbReference>
<dbReference type="GO" id="GO:0015288">
    <property type="term" value="F:porin activity"/>
    <property type="evidence" value="ECO:0007669"/>
    <property type="project" value="TreeGrafter"/>
</dbReference>
<dbReference type="PANTHER" id="PTHR30026">
    <property type="entry name" value="OUTER MEMBRANE PROTEIN TOLC"/>
    <property type="match status" value="1"/>
</dbReference>
<dbReference type="PANTHER" id="PTHR30026:SF21">
    <property type="entry name" value="SLR1270 PROTEIN"/>
    <property type="match status" value="1"/>
</dbReference>
<sequence>MVAIFILILWTTFLFAKELKIQEAIDLALKNSPIIKASQRDVKAQELELKAAKGALFPRIKLEETYTRTDVPAYAFMSKLNQERITLQDFDPAKLNNPPAINNFETKISLEVPIWLGGKIQSAKRMAEHEYKAVSLEASRKEEEVIRQVYHTYVDVALAKEAVEVSKQAVEDAKEHLRLAEQMHKVGMGLLSDVLRAQVYLSKAQENLEKAERNYSVAKRGLEVVIGLRLGDFEVEGLKACPQVNVEGLKEKAVQRRDIKAMEERLRTLQEAYSFALSDNLPHIYAFGQYFLNSKDHPFGSDGKGYMVGLGFSWAFDTGLTTLRKAQANLERRYGLEERIRLIKDMALLDVEKAYAEYKNALDMLRSAEDRIKASKEVLRVIELRYKNGLARMVDILDAQTELDKARLERIQAINACHKAYADLLFGAGLIEEVKR</sequence>
<evidence type="ECO:0000256" key="5">
    <source>
        <dbReference type="ARBA" id="ARBA00022692"/>
    </source>
</evidence>
<evidence type="ECO:0000256" key="2">
    <source>
        <dbReference type="ARBA" id="ARBA00007613"/>
    </source>
</evidence>
<evidence type="ECO:0000313" key="9">
    <source>
        <dbReference type="EMBL" id="HEW46925.1"/>
    </source>
</evidence>
<dbReference type="GO" id="GO:0015562">
    <property type="term" value="F:efflux transmembrane transporter activity"/>
    <property type="evidence" value="ECO:0007669"/>
    <property type="project" value="InterPro"/>
</dbReference>
<evidence type="ECO:0000256" key="8">
    <source>
        <dbReference type="SAM" id="Coils"/>
    </source>
</evidence>
<proteinExistence type="inferred from homology"/>
<protein>
    <submittedName>
        <fullName evidence="9">TolC family protein</fullName>
    </submittedName>
</protein>
<evidence type="ECO:0000256" key="7">
    <source>
        <dbReference type="ARBA" id="ARBA00023237"/>
    </source>
</evidence>
<dbReference type="EMBL" id="DSFP01000081">
    <property type="protein sequence ID" value="HEW46925.1"/>
    <property type="molecule type" value="Genomic_DNA"/>
</dbReference>
<keyword evidence="4" id="KW-1134">Transmembrane beta strand</keyword>
<keyword evidence="5" id="KW-0812">Transmembrane</keyword>
<name>A0A7C2ZLM6_9AQUI</name>
<evidence type="ECO:0000256" key="6">
    <source>
        <dbReference type="ARBA" id="ARBA00023136"/>
    </source>
</evidence>
<dbReference type="AlphaFoldDB" id="A0A7C2ZLM6"/>
<feature type="coiled-coil region" evidence="8">
    <location>
        <begin position="252"/>
        <end position="279"/>
    </location>
</feature>
<keyword evidence="7" id="KW-0998">Cell outer membrane</keyword>